<proteinExistence type="predicted"/>
<accession>A0A177B015</accession>
<comment type="caution">
    <text evidence="2">The sequence shown here is derived from an EMBL/GenBank/DDBJ whole genome shotgun (WGS) entry which is preliminary data.</text>
</comment>
<keyword evidence="3" id="KW-1185">Reference proteome</keyword>
<feature type="compositionally biased region" description="Polar residues" evidence="1">
    <location>
        <begin position="45"/>
        <end position="55"/>
    </location>
</feature>
<feature type="region of interest" description="Disordered" evidence="1">
    <location>
        <begin position="37"/>
        <end position="61"/>
    </location>
</feature>
<evidence type="ECO:0000313" key="2">
    <source>
        <dbReference type="EMBL" id="OAF67470.1"/>
    </source>
</evidence>
<reference evidence="2 3" key="1">
    <citation type="submission" date="2016-04" db="EMBL/GenBank/DDBJ databases">
        <title>The genome of Intoshia linei affirms orthonectids as highly simplified spiralians.</title>
        <authorList>
            <person name="Mikhailov K.V."/>
            <person name="Slusarev G.S."/>
            <person name="Nikitin M.A."/>
            <person name="Logacheva M.D."/>
            <person name="Penin A."/>
            <person name="Aleoshin V."/>
            <person name="Panchin Y.V."/>
        </authorList>
    </citation>
    <scope>NUCLEOTIDE SEQUENCE [LARGE SCALE GENOMIC DNA]</scope>
    <source>
        <strain evidence="2">Intl2013</strain>
        <tissue evidence="2">Whole animal</tissue>
    </source>
</reference>
<evidence type="ECO:0000256" key="1">
    <source>
        <dbReference type="SAM" id="MobiDB-lite"/>
    </source>
</evidence>
<dbReference type="AlphaFoldDB" id="A0A177B015"/>
<evidence type="ECO:0000313" key="3">
    <source>
        <dbReference type="Proteomes" id="UP000078046"/>
    </source>
</evidence>
<organism evidence="2 3">
    <name type="scientific">Intoshia linei</name>
    <dbReference type="NCBI Taxonomy" id="1819745"/>
    <lineage>
        <taxon>Eukaryota</taxon>
        <taxon>Metazoa</taxon>
        <taxon>Spiralia</taxon>
        <taxon>Lophotrochozoa</taxon>
        <taxon>Mesozoa</taxon>
        <taxon>Orthonectida</taxon>
        <taxon>Rhopaluridae</taxon>
        <taxon>Intoshia</taxon>
    </lineage>
</organism>
<protein>
    <submittedName>
        <fullName evidence="2">Uncharacterized protein</fullName>
    </submittedName>
</protein>
<name>A0A177B015_9BILA</name>
<dbReference type="Proteomes" id="UP000078046">
    <property type="component" value="Unassembled WGS sequence"/>
</dbReference>
<sequence length="80" mass="9191">MRQDISHGVRIVMKLVLKNTEPKSVRLMKKCDEHRRNGIGMLPAQGSNSYHNSKNSRNKDKPYTCNSCGEYSIRNLTHNC</sequence>
<dbReference type="EMBL" id="LWCA01000652">
    <property type="protein sequence ID" value="OAF67470.1"/>
    <property type="molecule type" value="Genomic_DNA"/>
</dbReference>
<gene>
    <name evidence="2" type="ORF">A3Q56_04804</name>
</gene>